<gene>
    <name evidence="4" type="ORF">DQG23_34710</name>
</gene>
<dbReference type="Gene3D" id="3.40.50.300">
    <property type="entry name" value="P-loop containing nucleotide triphosphate hydrolases"/>
    <property type="match status" value="1"/>
</dbReference>
<evidence type="ECO:0000313" key="4">
    <source>
        <dbReference type="EMBL" id="RAV12483.1"/>
    </source>
</evidence>
<dbReference type="Pfam" id="PF12419">
    <property type="entry name" value="DUF3670"/>
    <property type="match status" value="1"/>
</dbReference>
<dbReference type="SUPFAM" id="SSF52540">
    <property type="entry name" value="P-loop containing nucleoside triphosphate hydrolases"/>
    <property type="match status" value="2"/>
</dbReference>
<dbReference type="CDD" id="cd18012">
    <property type="entry name" value="DEXQc_arch_SWI2_SNF2"/>
    <property type="match status" value="1"/>
</dbReference>
<dbReference type="GO" id="GO:0005524">
    <property type="term" value="F:ATP binding"/>
    <property type="evidence" value="ECO:0007669"/>
    <property type="project" value="InterPro"/>
</dbReference>
<dbReference type="Pfam" id="PF00176">
    <property type="entry name" value="SNF2-rel_dom"/>
    <property type="match status" value="1"/>
</dbReference>
<reference evidence="4 5" key="1">
    <citation type="journal article" date="2009" name="Int. J. Syst. Evol. Microbiol.">
        <title>Paenibacillus contaminans sp. nov., isolated from a contaminated laboratory plate.</title>
        <authorList>
            <person name="Chou J.H."/>
            <person name="Lee J.H."/>
            <person name="Lin M.C."/>
            <person name="Chang P.S."/>
            <person name="Arun A.B."/>
            <person name="Young C.C."/>
            <person name="Chen W.M."/>
        </authorList>
    </citation>
    <scope>NUCLEOTIDE SEQUENCE [LARGE SCALE GENOMIC DNA]</scope>
    <source>
        <strain evidence="4 5">CKOBP-6</strain>
    </source>
</reference>
<keyword evidence="4" id="KW-0547">Nucleotide-binding</keyword>
<dbReference type="GO" id="GO:0004386">
    <property type="term" value="F:helicase activity"/>
    <property type="evidence" value="ECO:0007669"/>
    <property type="project" value="UniProtKB-KW"/>
</dbReference>
<comment type="caution">
    <text evidence="4">The sequence shown here is derived from an EMBL/GenBank/DDBJ whole genome shotgun (WGS) entry which is preliminary data.</text>
</comment>
<dbReference type="InterPro" id="IPR022138">
    <property type="entry name" value="DUF3670"/>
</dbReference>
<dbReference type="RefSeq" id="WP_113035626.1">
    <property type="nucleotide sequence ID" value="NZ_QMFB01000033.1"/>
</dbReference>
<dbReference type="Proteomes" id="UP000250369">
    <property type="component" value="Unassembled WGS sequence"/>
</dbReference>
<sequence length="995" mass="112566">MIASSAVTVICSWLPSGALFLWGSRSQHSSIDSLELKHQLFAWHEESFYGTFIDTADHLDKEGVILPAELALDYFCETVQLQHASLRWSPELEALRQLAPAVRQALEEGRCMPDFEKWKKGSLGWKLDLPDDDGSAAGTVAKEWMNTLLTEWARKQPAFRGALERLEQAHPQLREGGIASGIWLDEEDWLVAIGWKHDSSPFRTCLQLVEPEEGRTWRLQVLLQDRRDAAMLLACSPQGLPADDTLLPESWQDDIARVGKDVQRWLHILPWLREPDEPERMREAISHDEAWEFLAHGSLRLAEAGSTVFLPAWWERVSQLKPRLRAKIKAPAGTAGESMFGIGQLMEFDWRLAVGDLELTEAEFMQLIEEKRKLVRFRGRWIQLDPRQLAQIEQAIKKVKKKKGLSLRDVLELHLLGLAEAEQGDQAGGDPRFDEDSPERLAMEVELNGHLLRLIDQLKEQSSIPRIVPPAEFRGELRPYQLDGVSWMMFLRRFGLGGCLADDMGLGKTIQWITYLLAIKHETRSGIGAAPESGPLPDQTQAEGAAFPSLLVCPTSVLGNWQKELQRFAPGLRVHLHYGPHRLKGDAFVETAGQADLVMTSYTLAHLDEQELAAVAWNSICLDEAQNIKNAYTKQASAVRRLEGYHRIALTGTPIENRLTELWSIMDFLNPGYLGTLREFSARYAMQIEKSKDSASIAKVQQLIRPFMLRRVKKDPAIQLDLPDKYESKSFVSLTPEQASLYENYIQDMFSRIDRSSTMERRGLILTALTKLKQICNHPAMLLKEGNRAVWRERSNKLERIVDMVNELRQEGDKCLIFTQFVETGHMLQTVLAEELQEPVLFLHGGTPKAARDRMIEEFQSGSPASGAAAPEQASDETLEAANAEGGVFVLSLKAGGTGLNLTAANHVFHFDRWWNPAVENQATDRAFRIGQTRHVQVHKFVTLGTLEERIDEMIERKQSLSQQIVGSGENWITELSTDELRDIFALRRDWVESV</sequence>
<dbReference type="SMART" id="SM00487">
    <property type="entry name" value="DEXDc"/>
    <property type="match status" value="1"/>
</dbReference>
<dbReference type="InterPro" id="IPR038718">
    <property type="entry name" value="SNF2-like_sf"/>
</dbReference>
<keyword evidence="5" id="KW-1185">Reference proteome</keyword>
<accession>A0A329M1A9</accession>
<evidence type="ECO:0000256" key="1">
    <source>
        <dbReference type="ARBA" id="ARBA00022801"/>
    </source>
</evidence>
<feature type="domain" description="Helicase C-terminal" evidence="3">
    <location>
        <begin position="797"/>
        <end position="977"/>
    </location>
</feature>
<keyword evidence="4" id="KW-0067">ATP-binding</keyword>
<dbReference type="SMART" id="SM00490">
    <property type="entry name" value="HELICc"/>
    <property type="match status" value="1"/>
</dbReference>
<dbReference type="InterPro" id="IPR014001">
    <property type="entry name" value="Helicase_ATP-bd"/>
</dbReference>
<dbReference type="AlphaFoldDB" id="A0A329M1A9"/>
<dbReference type="PROSITE" id="PS51194">
    <property type="entry name" value="HELICASE_CTER"/>
    <property type="match status" value="1"/>
</dbReference>
<dbReference type="Pfam" id="PF00271">
    <property type="entry name" value="Helicase_C"/>
    <property type="match status" value="2"/>
</dbReference>
<dbReference type="InterPro" id="IPR000330">
    <property type="entry name" value="SNF2_N"/>
</dbReference>
<protein>
    <submittedName>
        <fullName evidence="4">ATP-dependent helicase</fullName>
    </submittedName>
</protein>
<keyword evidence="4" id="KW-0347">Helicase</keyword>
<dbReference type="OrthoDB" id="9760715at2"/>
<feature type="domain" description="Helicase ATP-binding" evidence="2">
    <location>
        <begin position="489"/>
        <end position="672"/>
    </location>
</feature>
<dbReference type="EMBL" id="QMFB01000033">
    <property type="protein sequence ID" value="RAV12483.1"/>
    <property type="molecule type" value="Genomic_DNA"/>
</dbReference>
<proteinExistence type="predicted"/>
<evidence type="ECO:0000259" key="3">
    <source>
        <dbReference type="PROSITE" id="PS51194"/>
    </source>
</evidence>
<dbReference type="CDD" id="cd18793">
    <property type="entry name" value="SF2_C_SNF"/>
    <property type="match status" value="1"/>
</dbReference>
<dbReference type="PANTHER" id="PTHR10799">
    <property type="entry name" value="SNF2/RAD54 HELICASE FAMILY"/>
    <property type="match status" value="1"/>
</dbReference>
<evidence type="ECO:0000313" key="5">
    <source>
        <dbReference type="Proteomes" id="UP000250369"/>
    </source>
</evidence>
<dbReference type="InterPro" id="IPR001650">
    <property type="entry name" value="Helicase_C-like"/>
</dbReference>
<evidence type="ECO:0000259" key="2">
    <source>
        <dbReference type="PROSITE" id="PS51192"/>
    </source>
</evidence>
<dbReference type="InterPro" id="IPR049730">
    <property type="entry name" value="SNF2/RAD54-like_C"/>
</dbReference>
<dbReference type="GO" id="GO:0016787">
    <property type="term" value="F:hydrolase activity"/>
    <property type="evidence" value="ECO:0007669"/>
    <property type="project" value="UniProtKB-KW"/>
</dbReference>
<organism evidence="4 5">
    <name type="scientific">Paenibacillus contaminans</name>
    <dbReference type="NCBI Taxonomy" id="450362"/>
    <lineage>
        <taxon>Bacteria</taxon>
        <taxon>Bacillati</taxon>
        <taxon>Bacillota</taxon>
        <taxon>Bacilli</taxon>
        <taxon>Bacillales</taxon>
        <taxon>Paenibacillaceae</taxon>
        <taxon>Paenibacillus</taxon>
    </lineage>
</organism>
<dbReference type="InterPro" id="IPR027417">
    <property type="entry name" value="P-loop_NTPase"/>
</dbReference>
<dbReference type="Gene3D" id="3.40.50.10810">
    <property type="entry name" value="Tandem AAA-ATPase domain"/>
    <property type="match status" value="1"/>
</dbReference>
<name>A0A329M1A9_9BACL</name>
<keyword evidence="1" id="KW-0378">Hydrolase</keyword>
<dbReference type="PROSITE" id="PS51192">
    <property type="entry name" value="HELICASE_ATP_BIND_1"/>
    <property type="match status" value="1"/>
</dbReference>